<feature type="region of interest" description="Disordered" evidence="6">
    <location>
        <begin position="1"/>
        <end position="22"/>
    </location>
</feature>
<evidence type="ECO:0000256" key="5">
    <source>
        <dbReference type="ARBA" id="ARBA00035339"/>
    </source>
</evidence>
<evidence type="ECO:0000313" key="7">
    <source>
        <dbReference type="EMBL" id="TVY50815.1"/>
    </source>
</evidence>
<evidence type="ECO:0000313" key="8">
    <source>
        <dbReference type="Proteomes" id="UP000481288"/>
    </source>
</evidence>
<evidence type="ECO:0000256" key="4">
    <source>
        <dbReference type="ARBA" id="ARBA00035234"/>
    </source>
</evidence>
<gene>
    <name evidence="7" type="primary">RPL39</name>
    <name evidence="7" type="ORF">LCER1_G007304</name>
</gene>
<dbReference type="GO" id="GO:0022625">
    <property type="term" value="C:cytosolic large ribosomal subunit"/>
    <property type="evidence" value="ECO:0007669"/>
    <property type="project" value="TreeGrafter"/>
</dbReference>
<accession>A0A7D8YPY0</accession>
<keyword evidence="3" id="KW-0687">Ribonucleoprotein</keyword>
<name>A0A7D8YPY0_9HELO</name>
<keyword evidence="2 7" id="KW-0689">Ribosomal protein</keyword>
<dbReference type="InterPro" id="IPR023626">
    <property type="entry name" value="Ribosomal_eL39_dom_sf"/>
</dbReference>
<evidence type="ECO:0000256" key="1">
    <source>
        <dbReference type="ARBA" id="ARBA00009339"/>
    </source>
</evidence>
<dbReference type="InterPro" id="IPR000077">
    <property type="entry name" value="Ribosomal_eL39"/>
</dbReference>
<dbReference type="AlphaFoldDB" id="A0A7D8YPY0"/>
<proteinExistence type="inferred from homology"/>
<organism evidence="7 8">
    <name type="scientific">Lachnellula cervina</name>
    <dbReference type="NCBI Taxonomy" id="1316786"/>
    <lineage>
        <taxon>Eukaryota</taxon>
        <taxon>Fungi</taxon>
        <taxon>Dikarya</taxon>
        <taxon>Ascomycota</taxon>
        <taxon>Pezizomycotina</taxon>
        <taxon>Leotiomycetes</taxon>
        <taxon>Helotiales</taxon>
        <taxon>Lachnaceae</taxon>
        <taxon>Lachnellula</taxon>
    </lineage>
</organism>
<dbReference type="PANTHER" id="PTHR19970">
    <property type="entry name" value="RIBOSOMAL PROTEIN L39E"/>
    <property type="match status" value="1"/>
</dbReference>
<dbReference type="EMBL" id="QGMG01000996">
    <property type="protein sequence ID" value="TVY50815.1"/>
    <property type="molecule type" value="Genomic_DNA"/>
</dbReference>
<dbReference type="GO" id="GO:0006412">
    <property type="term" value="P:translation"/>
    <property type="evidence" value="ECO:0007669"/>
    <property type="project" value="InterPro"/>
</dbReference>
<keyword evidence="8" id="KW-1185">Reference proteome</keyword>
<dbReference type="GO" id="GO:0003735">
    <property type="term" value="F:structural constituent of ribosome"/>
    <property type="evidence" value="ECO:0007669"/>
    <property type="project" value="InterPro"/>
</dbReference>
<dbReference type="FunFam" id="1.10.1620.10:FF:000001">
    <property type="entry name" value="60S ribosomal protein-like L39"/>
    <property type="match status" value="1"/>
</dbReference>
<comment type="similarity">
    <text evidence="1">Belongs to the eukaryotic ribosomal protein eL39 family.</text>
</comment>
<reference evidence="7 8" key="1">
    <citation type="submission" date="2018-05" db="EMBL/GenBank/DDBJ databases">
        <title>Whole genome sequencing for identification of molecular markers to develop diagnostic detection tools for the regulated plant pathogen Lachnellula willkommii.</title>
        <authorList>
            <person name="Giroux E."/>
            <person name="Bilodeau G."/>
        </authorList>
    </citation>
    <scope>NUCLEOTIDE SEQUENCE [LARGE SCALE GENOMIC DNA]</scope>
    <source>
        <strain evidence="7 8">CBS 625.97</strain>
    </source>
</reference>
<comment type="caution">
    <text evidence="7">The sequence shown here is derived from an EMBL/GenBank/DDBJ whole genome shotgun (WGS) entry which is preliminary data.</text>
</comment>
<sequence length="124" mass="14359">MPSHKSFRTKQKLARAQKQNRPIPQWIRLRTGNTIRYLYPSTNDPSHDLFSTATRAVEDIRHKDKKTCRLTLKTDTTRRGDIGVRLASVSERITPHTTSSLVLLRLRLTTNNINGWMDMLGFLK</sequence>
<evidence type="ECO:0000256" key="3">
    <source>
        <dbReference type="ARBA" id="ARBA00023274"/>
    </source>
</evidence>
<dbReference type="Pfam" id="PF00832">
    <property type="entry name" value="Ribosomal_L39"/>
    <property type="match status" value="1"/>
</dbReference>
<evidence type="ECO:0000256" key="6">
    <source>
        <dbReference type="SAM" id="MobiDB-lite"/>
    </source>
</evidence>
<dbReference type="PANTHER" id="PTHR19970:SF0">
    <property type="entry name" value="LARGE RIBOSOMAL SUBUNIT PROTEIN EL39"/>
    <property type="match status" value="1"/>
</dbReference>
<protein>
    <recommendedName>
        <fullName evidence="4">Large ribosomal subunit protein eL39</fullName>
    </recommendedName>
    <alternativeName>
        <fullName evidence="5">60S ribosomal protein L39</fullName>
    </alternativeName>
</protein>
<dbReference type="SUPFAM" id="SSF48662">
    <property type="entry name" value="Ribosomal protein L39e"/>
    <property type="match status" value="1"/>
</dbReference>
<feature type="compositionally biased region" description="Basic residues" evidence="6">
    <location>
        <begin position="1"/>
        <end position="15"/>
    </location>
</feature>
<dbReference type="OrthoDB" id="6332053at2759"/>
<dbReference type="Gene3D" id="1.10.1620.10">
    <property type="entry name" value="Ribosomal protein L39e"/>
    <property type="match status" value="1"/>
</dbReference>
<evidence type="ECO:0000256" key="2">
    <source>
        <dbReference type="ARBA" id="ARBA00022980"/>
    </source>
</evidence>
<dbReference type="Proteomes" id="UP000481288">
    <property type="component" value="Unassembled WGS sequence"/>
</dbReference>